<proteinExistence type="predicted"/>
<dbReference type="EMBL" id="JBHMEI010000039">
    <property type="protein sequence ID" value="MFB9206599.1"/>
    <property type="molecule type" value="Genomic_DNA"/>
</dbReference>
<gene>
    <name evidence="1" type="ORF">ACFFV7_35745</name>
</gene>
<dbReference type="Proteomes" id="UP001589647">
    <property type="component" value="Unassembled WGS sequence"/>
</dbReference>
<organism evidence="1 2">
    <name type="scientific">Nonomuraea spiralis</name>
    <dbReference type="NCBI Taxonomy" id="46182"/>
    <lineage>
        <taxon>Bacteria</taxon>
        <taxon>Bacillati</taxon>
        <taxon>Actinomycetota</taxon>
        <taxon>Actinomycetes</taxon>
        <taxon>Streptosporangiales</taxon>
        <taxon>Streptosporangiaceae</taxon>
        <taxon>Nonomuraea</taxon>
    </lineage>
</organism>
<protein>
    <submittedName>
        <fullName evidence="1">Uncharacterized protein</fullName>
    </submittedName>
</protein>
<keyword evidence="2" id="KW-1185">Reference proteome</keyword>
<name>A0ABV5IPZ6_9ACTN</name>
<evidence type="ECO:0000313" key="1">
    <source>
        <dbReference type="EMBL" id="MFB9206599.1"/>
    </source>
</evidence>
<sequence length="186" mass="20450">MGRASSNAIQAVQQLQELLNDNAQITIELPPQGLGGVLAPKPTKLIVTPTPPPKPGPADRPGGAIADLKGFNDLKPDPLTARTPMQFVELMKDYRIWAGEPSYRELVRRSGKAFGASSLCEALNSPRLPPEKLVRAFIWACSNSESDVQVWVTAWRQLRMRHKRAQGEPIASVAELHTPDQRRKTG</sequence>
<accession>A0ABV5IPZ6</accession>
<evidence type="ECO:0000313" key="2">
    <source>
        <dbReference type="Proteomes" id="UP001589647"/>
    </source>
</evidence>
<comment type="caution">
    <text evidence="1">The sequence shown here is derived from an EMBL/GenBank/DDBJ whole genome shotgun (WGS) entry which is preliminary data.</text>
</comment>
<dbReference type="RefSeq" id="WP_189650663.1">
    <property type="nucleotide sequence ID" value="NZ_BMRC01000015.1"/>
</dbReference>
<reference evidence="1 2" key="1">
    <citation type="submission" date="2024-09" db="EMBL/GenBank/DDBJ databases">
        <authorList>
            <person name="Sun Q."/>
            <person name="Mori K."/>
        </authorList>
    </citation>
    <scope>NUCLEOTIDE SEQUENCE [LARGE SCALE GENOMIC DNA]</scope>
    <source>
        <strain evidence="1 2">CCM 3426</strain>
    </source>
</reference>